<dbReference type="Pfam" id="PF01166">
    <property type="entry name" value="TSC22"/>
    <property type="match status" value="1"/>
</dbReference>
<evidence type="ECO:0000313" key="3">
    <source>
        <dbReference type="RefSeq" id="XP_013771896.2"/>
    </source>
</evidence>
<dbReference type="Gene3D" id="1.20.5.490">
    <property type="entry name" value="Single helix bin"/>
    <property type="match status" value="1"/>
</dbReference>
<keyword evidence="2" id="KW-1185">Reference proteome</keyword>
<evidence type="ECO:0000313" key="2">
    <source>
        <dbReference type="Proteomes" id="UP000694941"/>
    </source>
</evidence>
<dbReference type="Proteomes" id="UP000694941">
    <property type="component" value="Unplaced"/>
</dbReference>
<dbReference type="GeneID" id="106457058"/>
<reference evidence="3" key="1">
    <citation type="submission" date="2025-08" db="UniProtKB">
        <authorList>
            <consortium name="RefSeq"/>
        </authorList>
    </citation>
    <scope>IDENTIFICATION</scope>
    <source>
        <tissue evidence="3">Muscle</tissue>
    </source>
</reference>
<gene>
    <name evidence="3" type="primary">LOC106457058</name>
</gene>
<feature type="region of interest" description="Disordered" evidence="1">
    <location>
        <begin position="117"/>
        <end position="158"/>
    </location>
</feature>
<name>A0ABM1AZT9_LIMPO</name>
<sequence length="158" mass="17383">MLNVMSTVVQFSLVDNSQQVETVKEQMPHLNLSDETLLSVYYFIREFIGSSTGSSTVAIDSKIEQAMDLVKSHLMFAVREEVDVLKEKIGELLEKISQLEYENGILKANASQETLSKLSQPGSNVTSKSHHALTSSVGVTPHQQASLPVHPQHQSSST</sequence>
<dbReference type="RefSeq" id="XP_013771896.2">
    <property type="nucleotide sequence ID" value="XM_013916442.2"/>
</dbReference>
<organism evidence="2 3">
    <name type="scientific">Limulus polyphemus</name>
    <name type="common">Atlantic horseshoe crab</name>
    <dbReference type="NCBI Taxonomy" id="6850"/>
    <lineage>
        <taxon>Eukaryota</taxon>
        <taxon>Metazoa</taxon>
        <taxon>Ecdysozoa</taxon>
        <taxon>Arthropoda</taxon>
        <taxon>Chelicerata</taxon>
        <taxon>Merostomata</taxon>
        <taxon>Xiphosura</taxon>
        <taxon>Limulidae</taxon>
        <taxon>Limulus</taxon>
    </lineage>
</organism>
<dbReference type="CDD" id="cd21936">
    <property type="entry name" value="ZIP_TSC22D"/>
    <property type="match status" value="1"/>
</dbReference>
<dbReference type="SUPFAM" id="SSF58026">
    <property type="entry name" value="Delta-sleep-inducing peptide immunoreactive peptide"/>
    <property type="match status" value="1"/>
</dbReference>
<accession>A0ABM1AZT9</accession>
<evidence type="ECO:0000256" key="1">
    <source>
        <dbReference type="SAM" id="MobiDB-lite"/>
    </source>
</evidence>
<dbReference type="InterPro" id="IPR000580">
    <property type="entry name" value="TSC22/Bun"/>
</dbReference>
<proteinExistence type="predicted"/>
<dbReference type="PANTHER" id="PTHR46745">
    <property type="entry name" value="TSC22 DOMAIN FAMILY PROTEIN 1"/>
    <property type="match status" value="1"/>
</dbReference>
<dbReference type="PANTHER" id="PTHR46745:SF1">
    <property type="entry name" value="TSC22 DOMAIN FAMILY PROTEIN 1"/>
    <property type="match status" value="1"/>
</dbReference>
<protein>
    <submittedName>
        <fullName evidence="3">TSC22 domain family protein 1-like</fullName>
    </submittedName>
</protein>